<dbReference type="RefSeq" id="WP_025228973.1">
    <property type="nucleotide sequence ID" value="NZ_CP007139.1"/>
</dbReference>
<keyword evidence="6 10" id="KW-0547">Nucleotide-binding</keyword>
<dbReference type="InterPro" id="IPR014729">
    <property type="entry name" value="Rossmann-like_a/b/a_fold"/>
</dbReference>
<keyword evidence="7 10" id="KW-0067">ATP-binding</keyword>
<evidence type="ECO:0000256" key="8">
    <source>
        <dbReference type="ARBA" id="ARBA00023027"/>
    </source>
</evidence>
<dbReference type="KEGG" id="fgi:OP10G_3737"/>
<proteinExistence type="inferred from homology"/>
<dbReference type="STRING" id="661478.OP10G_3737"/>
<keyword evidence="4 10" id="KW-0808">Transferase</keyword>
<dbReference type="CDD" id="cd02165">
    <property type="entry name" value="NMNAT"/>
    <property type="match status" value="1"/>
</dbReference>
<dbReference type="eggNOG" id="COG1057">
    <property type="taxonomic scope" value="Bacteria"/>
</dbReference>
<dbReference type="NCBIfam" id="TIGR00482">
    <property type="entry name" value="nicotinate (nicotinamide) nucleotide adenylyltransferase"/>
    <property type="match status" value="1"/>
</dbReference>
<dbReference type="NCBIfam" id="TIGR00125">
    <property type="entry name" value="cyt_tran_rel"/>
    <property type="match status" value="1"/>
</dbReference>
<dbReference type="Proteomes" id="UP000027982">
    <property type="component" value="Chromosome"/>
</dbReference>
<sequence>MRIGILGGTFDPPHNGHLAVAHAAIEQLALDEVIFLPANKNPLKSRKVGTSAKHRLGMVEALIRNEPKMAVSDMEITRGGVSYTVDTLGELHMAQPAEYWFLMGADSLRGLADWRNPQRILRLARLGVAVRPPMNEQDVMNRTPEEFRDRVDVINMSPVDISSTDIRDRISRRQNVSPWMPLDVQKYISTHQLYKD</sequence>
<dbReference type="UniPathway" id="UPA00253">
    <property type="reaction ID" value="UER00332"/>
</dbReference>
<keyword evidence="8 10" id="KW-0520">NAD</keyword>
<dbReference type="AlphaFoldDB" id="A0A068NWH9"/>
<evidence type="ECO:0000259" key="11">
    <source>
        <dbReference type="Pfam" id="PF01467"/>
    </source>
</evidence>
<evidence type="ECO:0000256" key="1">
    <source>
        <dbReference type="ARBA" id="ARBA00002324"/>
    </source>
</evidence>
<evidence type="ECO:0000313" key="13">
    <source>
        <dbReference type="Proteomes" id="UP000027982"/>
    </source>
</evidence>
<organism evidence="12 13">
    <name type="scientific">Fimbriimonas ginsengisoli Gsoil 348</name>
    <dbReference type="NCBI Taxonomy" id="661478"/>
    <lineage>
        <taxon>Bacteria</taxon>
        <taxon>Bacillati</taxon>
        <taxon>Armatimonadota</taxon>
        <taxon>Fimbriimonadia</taxon>
        <taxon>Fimbriimonadales</taxon>
        <taxon>Fimbriimonadaceae</taxon>
        <taxon>Fimbriimonas</taxon>
    </lineage>
</organism>
<evidence type="ECO:0000256" key="3">
    <source>
        <dbReference type="ARBA" id="ARBA00022642"/>
    </source>
</evidence>
<dbReference type="InterPro" id="IPR005248">
    <property type="entry name" value="NadD/NMNAT"/>
</dbReference>
<dbReference type="GO" id="GO:0004515">
    <property type="term" value="F:nicotinate-nucleotide adenylyltransferase activity"/>
    <property type="evidence" value="ECO:0007669"/>
    <property type="project" value="UniProtKB-UniRule"/>
</dbReference>
<dbReference type="Gene3D" id="3.40.50.620">
    <property type="entry name" value="HUPs"/>
    <property type="match status" value="1"/>
</dbReference>
<gene>
    <name evidence="10" type="primary">nadD</name>
    <name evidence="12" type="ORF">OP10G_3737</name>
</gene>
<dbReference type="SUPFAM" id="SSF52374">
    <property type="entry name" value="Nucleotidylyl transferase"/>
    <property type="match status" value="1"/>
</dbReference>
<evidence type="ECO:0000256" key="10">
    <source>
        <dbReference type="HAMAP-Rule" id="MF_00244"/>
    </source>
</evidence>
<keyword evidence="13" id="KW-1185">Reference proteome</keyword>
<evidence type="ECO:0000256" key="9">
    <source>
        <dbReference type="ARBA" id="ARBA00048721"/>
    </source>
</evidence>
<comment type="similarity">
    <text evidence="10">Belongs to the NadD family.</text>
</comment>
<feature type="domain" description="Cytidyltransferase-like" evidence="11">
    <location>
        <begin position="5"/>
        <end position="169"/>
    </location>
</feature>
<dbReference type="Pfam" id="PF01467">
    <property type="entry name" value="CTP_transf_like"/>
    <property type="match status" value="1"/>
</dbReference>
<name>A0A068NWH9_FIMGI</name>
<keyword evidence="5 10" id="KW-0548">Nucleotidyltransferase</keyword>
<reference evidence="12 13" key="1">
    <citation type="journal article" date="2014" name="PLoS ONE">
        <title>The first complete genome sequence of the class fimbriimonadia in the phylum armatimonadetes.</title>
        <authorList>
            <person name="Hu Z.Y."/>
            <person name="Wang Y.Z."/>
            <person name="Im W.T."/>
            <person name="Wang S.Y."/>
            <person name="Zhao G.P."/>
            <person name="Zheng H.J."/>
            <person name="Quan Z.X."/>
        </authorList>
    </citation>
    <scope>NUCLEOTIDE SEQUENCE [LARGE SCALE GENOMIC DNA]</scope>
    <source>
        <strain evidence="12">Gsoil 348</strain>
    </source>
</reference>
<evidence type="ECO:0000256" key="2">
    <source>
        <dbReference type="ARBA" id="ARBA00005019"/>
    </source>
</evidence>
<dbReference type="HAMAP" id="MF_00244">
    <property type="entry name" value="NaMN_adenylyltr"/>
    <property type="match status" value="1"/>
</dbReference>
<evidence type="ECO:0000313" key="12">
    <source>
        <dbReference type="EMBL" id="AIE87105.1"/>
    </source>
</evidence>
<comment type="catalytic activity">
    <reaction evidence="9 10">
        <text>nicotinate beta-D-ribonucleotide + ATP + H(+) = deamido-NAD(+) + diphosphate</text>
        <dbReference type="Rhea" id="RHEA:22860"/>
        <dbReference type="ChEBI" id="CHEBI:15378"/>
        <dbReference type="ChEBI" id="CHEBI:30616"/>
        <dbReference type="ChEBI" id="CHEBI:33019"/>
        <dbReference type="ChEBI" id="CHEBI:57502"/>
        <dbReference type="ChEBI" id="CHEBI:58437"/>
        <dbReference type="EC" id="2.7.7.18"/>
    </reaction>
</comment>
<comment type="pathway">
    <text evidence="2 10">Cofactor biosynthesis; NAD(+) biosynthesis; deamido-NAD(+) from nicotinate D-ribonucleotide: step 1/1.</text>
</comment>
<keyword evidence="3 10" id="KW-0662">Pyridine nucleotide biosynthesis</keyword>
<dbReference type="EMBL" id="CP007139">
    <property type="protein sequence ID" value="AIE87105.1"/>
    <property type="molecule type" value="Genomic_DNA"/>
</dbReference>
<dbReference type="InterPro" id="IPR004821">
    <property type="entry name" value="Cyt_trans-like"/>
</dbReference>
<dbReference type="PANTHER" id="PTHR39321">
    <property type="entry name" value="NICOTINATE-NUCLEOTIDE ADENYLYLTRANSFERASE-RELATED"/>
    <property type="match status" value="1"/>
</dbReference>
<accession>A0A068NWH9</accession>
<evidence type="ECO:0000256" key="5">
    <source>
        <dbReference type="ARBA" id="ARBA00022695"/>
    </source>
</evidence>
<dbReference type="EC" id="2.7.7.18" evidence="10"/>
<dbReference type="HOGENOM" id="CLU_069765_3_1_0"/>
<evidence type="ECO:0000256" key="4">
    <source>
        <dbReference type="ARBA" id="ARBA00022679"/>
    </source>
</evidence>
<comment type="function">
    <text evidence="1 10">Catalyzes the reversible adenylation of nicotinate mononucleotide (NaMN) to nicotinic acid adenine dinucleotide (NaAD).</text>
</comment>
<dbReference type="PANTHER" id="PTHR39321:SF3">
    <property type="entry name" value="PHOSPHOPANTETHEINE ADENYLYLTRANSFERASE"/>
    <property type="match status" value="1"/>
</dbReference>
<protein>
    <recommendedName>
        <fullName evidence="10">Probable nicotinate-nucleotide adenylyltransferase</fullName>
        <ecNumber evidence="10">2.7.7.18</ecNumber>
    </recommendedName>
    <alternativeName>
        <fullName evidence="10">Deamido-NAD(+) diphosphorylase</fullName>
    </alternativeName>
    <alternativeName>
        <fullName evidence="10">Deamido-NAD(+) pyrophosphorylase</fullName>
    </alternativeName>
    <alternativeName>
        <fullName evidence="10">Nicotinate mononucleotide adenylyltransferase</fullName>
        <shortName evidence="10">NaMN adenylyltransferase</shortName>
    </alternativeName>
</protein>
<evidence type="ECO:0000256" key="7">
    <source>
        <dbReference type="ARBA" id="ARBA00022840"/>
    </source>
</evidence>
<dbReference type="NCBIfam" id="NF000840">
    <property type="entry name" value="PRK00071.1-3"/>
    <property type="match status" value="1"/>
</dbReference>
<evidence type="ECO:0000256" key="6">
    <source>
        <dbReference type="ARBA" id="ARBA00022741"/>
    </source>
</evidence>
<dbReference type="GO" id="GO:0005524">
    <property type="term" value="F:ATP binding"/>
    <property type="evidence" value="ECO:0007669"/>
    <property type="project" value="UniProtKB-KW"/>
</dbReference>
<dbReference type="GO" id="GO:0009435">
    <property type="term" value="P:NAD+ biosynthetic process"/>
    <property type="evidence" value="ECO:0007669"/>
    <property type="project" value="UniProtKB-UniRule"/>
</dbReference>
<dbReference type="OrthoDB" id="5295945at2"/>